<feature type="transmembrane region" description="Helical" evidence="6">
    <location>
        <begin position="278"/>
        <end position="298"/>
    </location>
</feature>
<dbReference type="PANTHER" id="PTHR23501">
    <property type="entry name" value="MAJOR FACILITATOR SUPERFAMILY"/>
    <property type="match status" value="1"/>
</dbReference>
<accession>A0A427YXE8</accession>
<dbReference type="PROSITE" id="PS00216">
    <property type="entry name" value="SUGAR_TRANSPORT_1"/>
    <property type="match status" value="1"/>
</dbReference>
<feature type="transmembrane region" description="Helical" evidence="6">
    <location>
        <begin position="245"/>
        <end position="266"/>
    </location>
</feature>
<dbReference type="InterPro" id="IPR005829">
    <property type="entry name" value="Sugar_transporter_CS"/>
</dbReference>
<keyword evidence="4 6" id="KW-1133">Transmembrane helix</keyword>
<evidence type="ECO:0000256" key="1">
    <source>
        <dbReference type="ARBA" id="ARBA00004141"/>
    </source>
</evidence>
<organism evidence="8 9">
    <name type="scientific">Saitozyma podzolica</name>
    <dbReference type="NCBI Taxonomy" id="1890683"/>
    <lineage>
        <taxon>Eukaryota</taxon>
        <taxon>Fungi</taxon>
        <taxon>Dikarya</taxon>
        <taxon>Basidiomycota</taxon>
        <taxon>Agaricomycotina</taxon>
        <taxon>Tremellomycetes</taxon>
        <taxon>Tremellales</taxon>
        <taxon>Trimorphomycetaceae</taxon>
        <taxon>Saitozyma</taxon>
    </lineage>
</organism>
<sequence length="567" mass="59588">MSFSQVDDIKVDVDHAEVQGGPPPAETHIQLAGEEKPPSVVKTGLALIALLIKHRAMTFGSQLGVGCNMAPSVLSQIAADFDATPLQGWISSGWLLSTCVAFIVAGRLSDIFGRRIIIRSSNVLAIIGYAMCAVTRDYSVFVGGVIIQGFAGGLAQTATAAACEIVPNKFRPVAIAFLELGIAPTGYLSGSTFAHLIVYYSTWRWIHRLGIILCSIAFFLCVAFYKPPPPVYHLGKSRMQLLGDLDYVGIGLFSSGLGVFLMGVIWAGGQYPSRDLHVIVPIAIGLVTLVAFGFWQVFLGDKALMPPRLFKGKTRTFTLPIVVHMVAGTVFFGQIAIWPLQSAYFYASDLLEVGVLGLPAGVAVFVGGCVIGPFIPKLGPTNRQLLIAITLMVASIASMAALSPTSKAAAIALQVLCNLPFHVIVNLCFLSVGFAQDDADVGIAVGLCGAGRSFGGCIAVSIYLTILGSRIPEELPPAIAGAVISSGLGASTTSALIPLLMNGNVAGAAGLPGMTDAILQQAIAGMNFGYQRCFKVVYLSTLGFGVFGILAAYFVLDASHHFTSHTA</sequence>
<dbReference type="AlphaFoldDB" id="A0A427YXE8"/>
<dbReference type="PROSITE" id="PS50850">
    <property type="entry name" value="MFS"/>
    <property type="match status" value="1"/>
</dbReference>
<dbReference type="InterPro" id="IPR036259">
    <property type="entry name" value="MFS_trans_sf"/>
</dbReference>
<evidence type="ECO:0000313" key="9">
    <source>
        <dbReference type="Proteomes" id="UP000279259"/>
    </source>
</evidence>
<dbReference type="Gene3D" id="1.20.1250.20">
    <property type="entry name" value="MFS general substrate transporter like domains"/>
    <property type="match status" value="1"/>
</dbReference>
<keyword evidence="3 6" id="KW-0812">Transmembrane</keyword>
<feature type="transmembrane region" description="Helical" evidence="6">
    <location>
        <begin position="140"/>
        <end position="163"/>
    </location>
</feature>
<keyword evidence="2" id="KW-0813">Transport</keyword>
<dbReference type="GO" id="GO:0022857">
    <property type="term" value="F:transmembrane transporter activity"/>
    <property type="evidence" value="ECO:0007669"/>
    <property type="project" value="InterPro"/>
</dbReference>
<evidence type="ECO:0000259" key="7">
    <source>
        <dbReference type="PROSITE" id="PS50850"/>
    </source>
</evidence>
<evidence type="ECO:0000256" key="3">
    <source>
        <dbReference type="ARBA" id="ARBA00022692"/>
    </source>
</evidence>
<evidence type="ECO:0000256" key="5">
    <source>
        <dbReference type="ARBA" id="ARBA00023136"/>
    </source>
</evidence>
<evidence type="ECO:0000256" key="2">
    <source>
        <dbReference type="ARBA" id="ARBA00022448"/>
    </source>
</evidence>
<feature type="transmembrane region" description="Helical" evidence="6">
    <location>
        <begin position="385"/>
        <end position="402"/>
    </location>
</feature>
<name>A0A427YXE8_9TREE</name>
<feature type="transmembrane region" description="Helical" evidence="6">
    <location>
        <begin position="441"/>
        <end position="466"/>
    </location>
</feature>
<dbReference type="EMBL" id="RSCD01000001">
    <property type="protein sequence ID" value="RSH95755.1"/>
    <property type="molecule type" value="Genomic_DNA"/>
</dbReference>
<evidence type="ECO:0000256" key="4">
    <source>
        <dbReference type="ARBA" id="ARBA00022989"/>
    </source>
</evidence>
<dbReference type="SUPFAM" id="SSF103473">
    <property type="entry name" value="MFS general substrate transporter"/>
    <property type="match status" value="1"/>
</dbReference>
<keyword evidence="5 6" id="KW-0472">Membrane</keyword>
<dbReference type="GO" id="GO:0005886">
    <property type="term" value="C:plasma membrane"/>
    <property type="evidence" value="ECO:0007669"/>
    <property type="project" value="TreeGrafter"/>
</dbReference>
<comment type="caution">
    <text evidence="8">The sequence shown here is derived from an EMBL/GenBank/DDBJ whole genome shotgun (WGS) entry which is preliminary data.</text>
</comment>
<dbReference type="Pfam" id="PF06609">
    <property type="entry name" value="TRI12"/>
    <property type="match status" value="1"/>
</dbReference>
<feature type="transmembrane region" description="Helical" evidence="6">
    <location>
        <begin position="175"/>
        <end position="199"/>
    </location>
</feature>
<feature type="transmembrane region" description="Helical" evidence="6">
    <location>
        <begin position="319"/>
        <end position="341"/>
    </location>
</feature>
<reference evidence="8 9" key="1">
    <citation type="submission" date="2018-11" db="EMBL/GenBank/DDBJ databases">
        <title>Genome sequence of Saitozyma podzolica DSM 27192.</title>
        <authorList>
            <person name="Aliyu H."/>
            <person name="Gorte O."/>
            <person name="Ochsenreither K."/>
        </authorList>
    </citation>
    <scope>NUCLEOTIDE SEQUENCE [LARGE SCALE GENOMIC DNA]</scope>
    <source>
        <strain evidence="8 9">DSM 27192</strain>
    </source>
</reference>
<evidence type="ECO:0000256" key="6">
    <source>
        <dbReference type="SAM" id="Phobius"/>
    </source>
</evidence>
<dbReference type="PANTHER" id="PTHR23501:SF109">
    <property type="entry name" value="MAJOR FACILITATOR SUPERFAMILY (MFS) PROFILE DOMAIN-CONTAINING PROTEIN-RELATED"/>
    <property type="match status" value="1"/>
</dbReference>
<dbReference type="InterPro" id="IPR020846">
    <property type="entry name" value="MFS_dom"/>
</dbReference>
<dbReference type="OrthoDB" id="2587581at2759"/>
<dbReference type="STRING" id="1890683.A0A427YXE8"/>
<feature type="transmembrane region" description="Helical" evidence="6">
    <location>
        <begin position="408"/>
        <end position="429"/>
    </location>
</feature>
<proteinExistence type="predicted"/>
<feature type="transmembrane region" description="Helical" evidence="6">
    <location>
        <begin position="353"/>
        <end position="373"/>
    </location>
</feature>
<feature type="transmembrane region" description="Helical" evidence="6">
    <location>
        <begin position="536"/>
        <end position="556"/>
    </location>
</feature>
<feature type="domain" description="Major facilitator superfamily (MFS) profile" evidence="7">
    <location>
        <begin position="48"/>
        <end position="560"/>
    </location>
</feature>
<keyword evidence="9" id="KW-1185">Reference proteome</keyword>
<dbReference type="InterPro" id="IPR010573">
    <property type="entry name" value="MFS_Str1/Tri12-like"/>
</dbReference>
<feature type="transmembrane region" description="Helical" evidence="6">
    <location>
        <begin position="205"/>
        <end position="225"/>
    </location>
</feature>
<feature type="transmembrane region" description="Helical" evidence="6">
    <location>
        <begin position="86"/>
        <end position="104"/>
    </location>
</feature>
<comment type="subcellular location">
    <subcellularLocation>
        <location evidence="1">Membrane</location>
        <topology evidence="1">Multi-pass membrane protein</topology>
    </subcellularLocation>
</comment>
<protein>
    <recommendedName>
        <fullName evidence="7">Major facilitator superfamily (MFS) profile domain-containing protein</fullName>
    </recommendedName>
</protein>
<dbReference type="Proteomes" id="UP000279259">
    <property type="component" value="Unassembled WGS sequence"/>
</dbReference>
<gene>
    <name evidence="8" type="ORF">EHS25_000847</name>
</gene>
<evidence type="ECO:0000313" key="8">
    <source>
        <dbReference type="EMBL" id="RSH95755.1"/>
    </source>
</evidence>